<evidence type="ECO:0000259" key="2">
    <source>
        <dbReference type="Pfam" id="PF26133"/>
    </source>
</evidence>
<dbReference type="PANTHER" id="PTHR33018">
    <property type="entry name" value="OS10G0338966 PROTEIN-RELATED"/>
    <property type="match status" value="1"/>
</dbReference>
<evidence type="ECO:0000256" key="1">
    <source>
        <dbReference type="SAM" id="MobiDB-lite"/>
    </source>
</evidence>
<feature type="compositionally biased region" description="Basic and acidic residues" evidence="1">
    <location>
        <begin position="189"/>
        <end position="208"/>
    </location>
</feature>
<evidence type="ECO:0000313" key="3">
    <source>
        <dbReference type="EMBL" id="RHN74162.1"/>
    </source>
</evidence>
<protein>
    <recommendedName>
        <fullName evidence="2">DUF8039 domain-containing protein</fullName>
    </recommendedName>
</protein>
<reference evidence="3" key="1">
    <citation type="journal article" date="2018" name="Nat. Plants">
        <title>Whole-genome landscape of Medicago truncatula symbiotic genes.</title>
        <authorList>
            <person name="Pecrix Y."/>
            <person name="Gamas P."/>
            <person name="Carrere S."/>
        </authorList>
    </citation>
    <scope>NUCLEOTIDE SEQUENCE</scope>
    <source>
        <tissue evidence="3">Leaves</tissue>
    </source>
</reference>
<dbReference type="Gramene" id="rna10164">
    <property type="protein sequence ID" value="RHN74162.1"/>
    <property type="gene ID" value="gene10164"/>
</dbReference>
<organism evidence="3">
    <name type="scientific">Medicago truncatula</name>
    <name type="common">Barrel medic</name>
    <name type="synonym">Medicago tribuloides</name>
    <dbReference type="NCBI Taxonomy" id="3880"/>
    <lineage>
        <taxon>Eukaryota</taxon>
        <taxon>Viridiplantae</taxon>
        <taxon>Streptophyta</taxon>
        <taxon>Embryophyta</taxon>
        <taxon>Tracheophyta</taxon>
        <taxon>Spermatophyta</taxon>
        <taxon>Magnoliopsida</taxon>
        <taxon>eudicotyledons</taxon>
        <taxon>Gunneridae</taxon>
        <taxon>Pentapetalae</taxon>
        <taxon>rosids</taxon>
        <taxon>fabids</taxon>
        <taxon>Fabales</taxon>
        <taxon>Fabaceae</taxon>
        <taxon>Papilionoideae</taxon>
        <taxon>50 kb inversion clade</taxon>
        <taxon>NPAAA clade</taxon>
        <taxon>Hologalegina</taxon>
        <taxon>IRL clade</taxon>
        <taxon>Trifolieae</taxon>
        <taxon>Medicago</taxon>
    </lineage>
</organism>
<dbReference type="EMBL" id="PSQE01000002">
    <property type="protein sequence ID" value="RHN74162.1"/>
    <property type="molecule type" value="Genomic_DNA"/>
</dbReference>
<dbReference type="Proteomes" id="UP000265566">
    <property type="component" value="Chromosome 2"/>
</dbReference>
<dbReference type="AlphaFoldDB" id="A0A396JA36"/>
<feature type="compositionally biased region" description="Basic and acidic residues" evidence="1">
    <location>
        <begin position="155"/>
        <end position="182"/>
    </location>
</feature>
<gene>
    <name evidence="3" type="ORF">MtrunA17_Chr2g0307151</name>
</gene>
<dbReference type="InterPro" id="IPR058352">
    <property type="entry name" value="DUF8039"/>
</dbReference>
<feature type="domain" description="DUF8039" evidence="2">
    <location>
        <begin position="230"/>
        <end position="302"/>
    </location>
</feature>
<comment type="caution">
    <text evidence="3">The sequence shown here is derived from an EMBL/GenBank/DDBJ whole genome shotgun (WGS) entry which is preliminary data.</text>
</comment>
<proteinExistence type="predicted"/>
<dbReference type="Pfam" id="PF26133">
    <property type="entry name" value="DUF8039"/>
    <property type="match status" value="1"/>
</dbReference>
<sequence>MIYILLQKAFVIGDEHREYVLREAGKLHRAFRTKIAKFFLKDSNGDFNKQRPAKYSYCIKQEHWDNFVAQRKSTHFQIEESENDPITRCQVWKAARVNKDGVIDNDNVQGVVDECKLERDKLERQQTNEVIETHKPERVAERQQTNEVIETHQPKRVAERQHTQKVFERQQTEKVAERKQPEEVAEEVEERRQPKEVVDRQKPSDKRSCNAVSFGNIPEGLLSVDIYLSSPSRCLVARGKLYNTEGNIVHGITLPPGYVKVKIEVSIVPNAPLPISVEYGDVSMVGQAIGTIVPWPLKLLQFVGECEKMMKAGSSIHINMEESIFGEEFLERLRVDNIKEIIDHNWLSASIITVFSRYLYYYQCSLI</sequence>
<dbReference type="PANTHER" id="PTHR33018:SF34">
    <property type="entry name" value="OS02G0472350 PROTEIN"/>
    <property type="match status" value="1"/>
</dbReference>
<accession>A0A396JA36</accession>
<name>A0A396JA36_MEDTR</name>
<feature type="region of interest" description="Disordered" evidence="1">
    <location>
        <begin position="155"/>
        <end position="209"/>
    </location>
</feature>